<dbReference type="FunCoup" id="A7RGX0">
    <property type="interactions" value="546"/>
</dbReference>
<dbReference type="HOGENOM" id="CLU_138027_0_0_1"/>
<evidence type="ECO:0000256" key="1">
    <source>
        <dbReference type="SAM" id="MobiDB-lite"/>
    </source>
</evidence>
<dbReference type="GO" id="GO:0032981">
    <property type="term" value="P:mitochondrial respiratory chain complex I assembly"/>
    <property type="evidence" value="ECO:0000318"/>
    <property type="project" value="GO_Central"/>
</dbReference>
<dbReference type="InParanoid" id="A7RGX0"/>
<dbReference type="PANTHER" id="PTHR32470:SF2">
    <property type="entry name" value="NADH DEHYDROGENASE [UBIQUINONE] 1 ALPHA SUBCOMPLEX ASSEMBLY FACTOR 2"/>
    <property type="match status" value="1"/>
</dbReference>
<feature type="non-terminal residue" evidence="2">
    <location>
        <position position="121"/>
    </location>
</feature>
<evidence type="ECO:0008006" key="4">
    <source>
        <dbReference type="Google" id="ProtNLM"/>
    </source>
</evidence>
<evidence type="ECO:0000313" key="2">
    <source>
        <dbReference type="EMBL" id="EDO49245.1"/>
    </source>
</evidence>
<organism evidence="2 3">
    <name type="scientific">Nematostella vectensis</name>
    <name type="common">Starlet sea anemone</name>
    <dbReference type="NCBI Taxonomy" id="45351"/>
    <lineage>
        <taxon>Eukaryota</taxon>
        <taxon>Metazoa</taxon>
        <taxon>Cnidaria</taxon>
        <taxon>Anthozoa</taxon>
        <taxon>Hexacorallia</taxon>
        <taxon>Actiniaria</taxon>
        <taxon>Edwardsiidae</taxon>
        <taxon>Nematostella</taxon>
    </lineage>
</organism>
<dbReference type="eggNOG" id="ENOG502S21I">
    <property type="taxonomic scope" value="Eukaryota"/>
</dbReference>
<dbReference type="PhylomeDB" id="A7RGX0"/>
<evidence type="ECO:0000313" key="3">
    <source>
        <dbReference type="Proteomes" id="UP000001593"/>
    </source>
</evidence>
<feature type="compositionally biased region" description="Basic and acidic residues" evidence="1">
    <location>
        <begin position="60"/>
        <end position="76"/>
    </location>
</feature>
<name>A7RGX0_NEMVE</name>
<dbReference type="EMBL" id="DS469510">
    <property type="protein sequence ID" value="EDO49245.1"/>
    <property type="molecule type" value="Genomic_DNA"/>
</dbReference>
<dbReference type="GO" id="GO:0005739">
    <property type="term" value="C:mitochondrion"/>
    <property type="evidence" value="ECO:0000318"/>
    <property type="project" value="GO_Central"/>
</dbReference>
<feature type="region of interest" description="Disordered" evidence="1">
    <location>
        <begin position="1"/>
        <end position="23"/>
    </location>
</feature>
<accession>A7RGX0</accession>
<dbReference type="AlphaFoldDB" id="A7RGX0"/>
<reference evidence="2 3" key="1">
    <citation type="journal article" date="2007" name="Science">
        <title>Sea anemone genome reveals ancestral eumetazoan gene repertoire and genomic organization.</title>
        <authorList>
            <person name="Putnam N.H."/>
            <person name="Srivastava M."/>
            <person name="Hellsten U."/>
            <person name="Dirks B."/>
            <person name="Chapman J."/>
            <person name="Salamov A."/>
            <person name="Terry A."/>
            <person name="Shapiro H."/>
            <person name="Lindquist E."/>
            <person name="Kapitonov V.V."/>
            <person name="Jurka J."/>
            <person name="Genikhovich G."/>
            <person name="Grigoriev I.V."/>
            <person name="Lucas S.M."/>
            <person name="Steele R.E."/>
            <person name="Finnerty J.R."/>
            <person name="Technau U."/>
            <person name="Martindale M.Q."/>
            <person name="Rokhsar D.S."/>
        </authorList>
    </citation>
    <scope>NUCLEOTIDE SEQUENCE [LARGE SCALE GENOMIC DNA]</scope>
    <source>
        <strain evidence="3">CH2 X CH6</strain>
    </source>
</reference>
<protein>
    <recommendedName>
        <fullName evidence="4">NADH dehydrogenase [ubiquinone] 1 alpha subcomplex assembly factor 2</fullName>
    </recommendedName>
</protein>
<sequence length="121" mass="13777">MSQRTKREVVTKLKHDQYTPGTNPIEWESWIRGKREEPPTHEEIIARINKQITLKDRIQQVEKKEDERRAKEHAEGLVHVGNNATSAKPVGHASAPVYKDLNMKPQASTTSKGFQPGAWTP</sequence>
<dbReference type="OMA" id="HKTWAGQ"/>
<dbReference type="OrthoDB" id="10255576at2759"/>
<dbReference type="KEGG" id="nve:5521516"/>
<proteinExistence type="predicted"/>
<dbReference type="STRING" id="45351.A7RGX0"/>
<gene>
    <name evidence="2" type="ORF">NEMVEDRAFT_v1g81177</name>
</gene>
<keyword evidence="3" id="KW-1185">Reference proteome</keyword>
<feature type="region of interest" description="Disordered" evidence="1">
    <location>
        <begin position="60"/>
        <end position="121"/>
    </location>
</feature>
<feature type="compositionally biased region" description="Basic and acidic residues" evidence="1">
    <location>
        <begin position="1"/>
        <end position="17"/>
    </location>
</feature>
<dbReference type="PANTHER" id="PTHR32470">
    <property type="entry name" value="ADH DEHYDROGENASE [UBIQUINONE] 1 ALPHA SUBCOMPLEX ASSEMBLY FACTOR 2"/>
    <property type="match status" value="1"/>
</dbReference>
<dbReference type="Proteomes" id="UP000001593">
    <property type="component" value="Unassembled WGS sequence"/>
</dbReference>
<dbReference type="InterPro" id="IPR052618">
    <property type="entry name" value="ComplexI_NDUFA12"/>
</dbReference>